<feature type="domain" description="MaoC-like" evidence="2">
    <location>
        <begin position="6"/>
        <end position="104"/>
    </location>
</feature>
<dbReference type="CDD" id="cd03441">
    <property type="entry name" value="R_hydratase_like"/>
    <property type="match status" value="1"/>
</dbReference>
<feature type="transmembrane region" description="Helical" evidence="1">
    <location>
        <begin position="32"/>
        <end position="53"/>
    </location>
</feature>
<keyword evidence="1" id="KW-0472">Membrane</keyword>
<dbReference type="GO" id="GO:0019171">
    <property type="term" value="F:(3R)-hydroxyacyl-[acyl-carrier-protein] dehydratase activity"/>
    <property type="evidence" value="ECO:0007669"/>
    <property type="project" value="TreeGrafter"/>
</dbReference>
<sequence length="117" mass="12825">MCVGDEKKIRDFARSIDDENPLHHDNEATKGAGLQGIIAPGVMILGFVSSIIAKEIPWVMIHRLDVRFKKPVYAGSVLAISCTVLRQRRVSADVAITIKNGLDTVAEGSCQLLLPQW</sequence>
<dbReference type="InterPro" id="IPR029069">
    <property type="entry name" value="HotDog_dom_sf"/>
</dbReference>
<dbReference type="Proteomes" id="UP000177232">
    <property type="component" value="Unassembled WGS sequence"/>
</dbReference>
<dbReference type="SUPFAM" id="SSF54637">
    <property type="entry name" value="Thioesterase/thiol ester dehydrase-isomerase"/>
    <property type="match status" value="1"/>
</dbReference>
<evidence type="ECO:0000256" key="1">
    <source>
        <dbReference type="SAM" id="Phobius"/>
    </source>
</evidence>
<evidence type="ECO:0000313" key="4">
    <source>
        <dbReference type="Proteomes" id="UP000177232"/>
    </source>
</evidence>
<dbReference type="InterPro" id="IPR050965">
    <property type="entry name" value="UPF0336/Enoyl-CoA_hydratase"/>
</dbReference>
<dbReference type="AlphaFoldDB" id="A0A1F6DRQ4"/>
<accession>A0A1F6DRQ4</accession>
<protein>
    <recommendedName>
        <fullName evidence="2">MaoC-like domain-containing protein</fullName>
    </recommendedName>
</protein>
<dbReference type="Gene3D" id="3.10.129.10">
    <property type="entry name" value="Hotdog Thioesterase"/>
    <property type="match status" value="1"/>
</dbReference>
<proteinExistence type="predicted"/>
<organism evidence="3 4">
    <name type="scientific">Candidatus Kaiserbacteria bacterium RIFCSPHIGHO2_02_FULL_55_17</name>
    <dbReference type="NCBI Taxonomy" id="1798496"/>
    <lineage>
        <taxon>Bacteria</taxon>
        <taxon>Candidatus Kaiseribacteriota</taxon>
    </lineage>
</organism>
<reference evidence="3 4" key="1">
    <citation type="journal article" date="2016" name="Nat. Commun.">
        <title>Thousands of microbial genomes shed light on interconnected biogeochemical processes in an aquifer system.</title>
        <authorList>
            <person name="Anantharaman K."/>
            <person name="Brown C.T."/>
            <person name="Hug L.A."/>
            <person name="Sharon I."/>
            <person name="Castelle C.J."/>
            <person name="Probst A.J."/>
            <person name="Thomas B.C."/>
            <person name="Singh A."/>
            <person name="Wilkins M.J."/>
            <person name="Karaoz U."/>
            <person name="Brodie E.L."/>
            <person name="Williams K.H."/>
            <person name="Hubbard S.S."/>
            <person name="Banfield J.F."/>
        </authorList>
    </citation>
    <scope>NUCLEOTIDE SEQUENCE [LARGE SCALE GENOMIC DNA]</scope>
</reference>
<evidence type="ECO:0000259" key="2">
    <source>
        <dbReference type="Pfam" id="PF01575"/>
    </source>
</evidence>
<dbReference type="STRING" id="1798496.A3C94_03070"/>
<dbReference type="GO" id="GO:0006633">
    <property type="term" value="P:fatty acid biosynthetic process"/>
    <property type="evidence" value="ECO:0007669"/>
    <property type="project" value="TreeGrafter"/>
</dbReference>
<dbReference type="PANTHER" id="PTHR43437">
    <property type="entry name" value="HYDROXYACYL-THIOESTER DEHYDRATASE TYPE 2, MITOCHONDRIAL-RELATED"/>
    <property type="match status" value="1"/>
</dbReference>
<name>A0A1F6DRQ4_9BACT</name>
<dbReference type="EMBL" id="MFLJ01000035">
    <property type="protein sequence ID" value="OGG64083.1"/>
    <property type="molecule type" value="Genomic_DNA"/>
</dbReference>
<dbReference type="PANTHER" id="PTHR43437:SF3">
    <property type="entry name" value="HYDROXYACYL-THIOESTER DEHYDRATASE TYPE 2, MITOCHONDRIAL"/>
    <property type="match status" value="1"/>
</dbReference>
<dbReference type="Pfam" id="PF01575">
    <property type="entry name" value="MaoC_dehydratas"/>
    <property type="match status" value="1"/>
</dbReference>
<evidence type="ECO:0000313" key="3">
    <source>
        <dbReference type="EMBL" id="OGG64083.1"/>
    </source>
</evidence>
<dbReference type="InterPro" id="IPR002539">
    <property type="entry name" value="MaoC-like_dom"/>
</dbReference>
<keyword evidence="1" id="KW-1133">Transmembrane helix</keyword>
<gene>
    <name evidence="3" type="ORF">A3C94_03070</name>
</gene>
<keyword evidence="1" id="KW-0812">Transmembrane</keyword>
<comment type="caution">
    <text evidence="3">The sequence shown here is derived from an EMBL/GenBank/DDBJ whole genome shotgun (WGS) entry which is preliminary data.</text>
</comment>